<protein>
    <submittedName>
        <fullName evidence="1">Uncharacterized protein</fullName>
    </submittedName>
</protein>
<proteinExistence type="predicted"/>
<accession>A0A1I2WF47</accession>
<dbReference type="AlphaFoldDB" id="A0A1I2WF47"/>
<dbReference type="Proteomes" id="UP000181942">
    <property type="component" value="Unassembled WGS sequence"/>
</dbReference>
<dbReference type="RefSeq" id="WP_075033301.1">
    <property type="nucleotide sequence ID" value="NZ_FONR01000037.1"/>
</dbReference>
<dbReference type="EMBL" id="FONR01000037">
    <property type="protein sequence ID" value="SFG99934.1"/>
    <property type="molecule type" value="Genomic_DNA"/>
</dbReference>
<gene>
    <name evidence="1" type="ORF">SAMN02787118_1378</name>
</gene>
<name>A0A1I2WF47_9ACTN</name>
<dbReference type="OrthoDB" id="4215339at2"/>
<sequence>MTTALTLLRTFVEGLRDQDRLMTDYRGEPLGEVLQRYTDSSLAAEQLADALGKGRPGTEHPVYEKVRGGEQRPAAAARFLAELVTDLKYRGIEYPVEAYRIYSFLTRVAGEMRTALTLLRTPVAGRRDKELLRDETLGEAIQRYTDASVTAEELAGVLGRAYSAVGHLAYKEAPSGQEPAVRG</sequence>
<evidence type="ECO:0000313" key="2">
    <source>
        <dbReference type="Proteomes" id="UP000181942"/>
    </source>
</evidence>
<organism evidence="1 2">
    <name type="scientific">Streptomyces mirabilis</name>
    <dbReference type="NCBI Taxonomy" id="68239"/>
    <lineage>
        <taxon>Bacteria</taxon>
        <taxon>Bacillati</taxon>
        <taxon>Actinomycetota</taxon>
        <taxon>Actinomycetes</taxon>
        <taxon>Kitasatosporales</taxon>
        <taxon>Streptomycetaceae</taxon>
        <taxon>Streptomyces</taxon>
    </lineage>
</organism>
<reference evidence="1 2" key="1">
    <citation type="submission" date="2016-10" db="EMBL/GenBank/DDBJ databases">
        <authorList>
            <person name="de Groot N.N."/>
        </authorList>
    </citation>
    <scope>NUCLEOTIDE SEQUENCE [LARGE SCALE GENOMIC DNA]</scope>
    <source>
        <strain evidence="1 2">OK461</strain>
    </source>
</reference>
<evidence type="ECO:0000313" key="1">
    <source>
        <dbReference type="EMBL" id="SFG99934.1"/>
    </source>
</evidence>